<organism evidence="2 3">
    <name type="scientific">Lactobacillus johnsonii</name>
    <dbReference type="NCBI Taxonomy" id="33959"/>
    <lineage>
        <taxon>Bacteria</taxon>
        <taxon>Bacillati</taxon>
        <taxon>Bacillota</taxon>
        <taxon>Bacilli</taxon>
        <taxon>Lactobacillales</taxon>
        <taxon>Lactobacillaceae</taxon>
        <taxon>Lactobacillus</taxon>
    </lineage>
</organism>
<evidence type="ECO:0000256" key="1">
    <source>
        <dbReference type="SAM" id="Phobius"/>
    </source>
</evidence>
<keyword evidence="1" id="KW-0472">Membrane</keyword>
<feature type="transmembrane region" description="Helical" evidence="1">
    <location>
        <begin position="6"/>
        <end position="27"/>
    </location>
</feature>
<dbReference type="EMBL" id="WKKC01000021">
    <property type="protein sequence ID" value="MTE03616.1"/>
    <property type="molecule type" value="Genomic_DNA"/>
</dbReference>
<keyword evidence="1" id="KW-0812">Transmembrane</keyword>
<reference evidence="2 3" key="1">
    <citation type="submission" date="2019-11" db="EMBL/GenBank/DDBJ databases">
        <title>Gastrointestinal microbiota of Peromyscus leucopus.</title>
        <authorList>
            <person name="Milovic A."/>
            <person name="Bassam K."/>
            <person name="Barbour A.G."/>
        </authorList>
    </citation>
    <scope>NUCLEOTIDE SEQUENCE [LARGE SCALE GENOMIC DNA]</scope>
    <source>
        <strain evidence="2 3">LL8</strain>
    </source>
</reference>
<proteinExistence type="predicted"/>
<evidence type="ECO:0000313" key="2">
    <source>
        <dbReference type="EMBL" id="MTE03616.1"/>
    </source>
</evidence>
<gene>
    <name evidence="2" type="ORF">GJU95_07525</name>
</gene>
<accession>A0A9X4X976</accession>
<dbReference type="RefSeq" id="WP_155692787.1">
    <property type="nucleotide sequence ID" value="NZ_WKKC01000021.1"/>
</dbReference>
<dbReference type="AlphaFoldDB" id="A0A9X4X976"/>
<keyword evidence="1" id="KW-1133">Transmembrane helix</keyword>
<protein>
    <submittedName>
        <fullName evidence="2">Uncharacterized protein</fullName>
    </submittedName>
</protein>
<dbReference type="Proteomes" id="UP000488295">
    <property type="component" value="Unassembled WGS sequence"/>
</dbReference>
<evidence type="ECO:0000313" key="3">
    <source>
        <dbReference type="Proteomes" id="UP000488295"/>
    </source>
</evidence>
<sequence>MEKKHVWLYFIGGLLTVIAGITVWLFIATNPNNAKMANLKRMNTKNLALSSYYQKQTNSLSVEGELNHISDTNINVQNSLNDVTKNLKSGIDLVYNKTKNEDDYSKLKSTLPKLVGNELSEQLITNDKPVLNQSGKKTLTYDKTDDVVVAFGKYDYQSVTVPIYVVVDYETPKVATSEKGDRTQSLKGQDLYILTFNLKTKKLSLDQYVKGATSNG</sequence>
<name>A0A9X4X976_LACJH</name>
<comment type="caution">
    <text evidence="2">The sequence shown here is derived from an EMBL/GenBank/DDBJ whole genome shotgun (WGS) entry which is preliminary data.</text>
</comment>